<name>A0AAP0LHC2_9MAGN</name>
<reference evidence="1 2" key="1">
    <citation type="submission" date="2024-01" db="EMBL/GenBank/DDBJ databases">
        <title>Genome assemblies of Stephania.</title>
        <authorList>
            <person name="Yang L."/>
        </authorList>
    </citation>
    <scope>NUCLEOTIDE SEQUENCE [LARGE SCALE GENOMIC DNA]</scope>
    <source>
        <strain evidence="1">YNDBR</strain>
        <tissue evidence="1">Leaf</tissue>
    </source>
</reference>
<sequence>MTVIVKGFMGRALRSSESSASLRRIGKHLKAEMKSAASPPPKKERVNSSLAVSRKGKEVLHVIESTKDREYKQRDNFDSVNIPPAEDKNNEGVDFVIEEVVKHMMKLGYRHCDSIEGHEAVTPPVERFDRVNVEILKMKLNCSPLASWEHFQAKHCSISFVRS</sequence>
<dbReference type="AlphaFoldDB" id="A0AAP0LHC2"/>
<proteinExistence type="predicted"/>
<comment type="caution">
    <text evidence="1">The sequence shown here is derived from an EMBL/GenBank/DDBJ whole genome shotgun (WGS) entry which is preliminary data.</text>
</comment>
<evidence type="ECO:0000313" key="2">
    <source>
        <dbReference type="Proteomes" id="UP001420932"/>
    </source>
</evidence>
<keyword evidence="2" id="KW-1185">Reference proteome</keyword>
<gene>
    <name evidence="1" type="ORF">Syun_001775</name>
</gene>
<organism evidence="1 2">
    <name type="scientific">Stephania yunnanensis</name>
    <dbReference type="NCBI Taxonomy" id="152371"/>
    <lineage>
        <taxon>Eukaryota</taxon>
        <taxon>Viridiplantae</taxon>
        <taxon>Streptophyta</taxon>
        <taxon>Embryophyta</taxon>
        <taxon>Tracheophyta</taxon>
        <taxon>Spermatophyta</taxon>
        <taxon>Magnoliopsida</taxon>
        <taxon>Ranunculales</taxon>
        <taxon>Menispermaceae</taxon>
        <taxon>Menispermoideae</taxon>
        <taxon>Cissampelideae</taxon>
        <taxon>Stephania</taxon>
    </lineage>
</organism>
<evidence type="ECO:0000313" key="1">
    <source>
        <dbReference type="EMBL" id="KAK9169635.1"/>
    </source>
</evidence>
<dbReference type="EMBL" id="JBBNAF010000001">
    <property type="protein sequence ID" value="KAK9169635.1"/>
    <property type="molecule type" value="Genomic_DNA"/>
</dbReference>
<protein>
    <submittedName>
        <fullName evidence="1">Uncharacterized protein</fullName>
    </submittedName>
</protein>
<accession>A0AAP0LHC2</accession>
<dbReference type="Proteomes" id="UP001420932">
    <property type="component" value="Unassembled WGS sequence"/>
</dbReference>